<dbReference type="EMBL" id="ALWO02000012">
    <property type="protein sequence ID" value="EOZ99536.1"/>
    <property type="molecule type" value="Genomic_DNA"/>
</dbReference>
<name>S2E4P3_INDAL</name>
<keyword evidence="2" id="KW-1185">Reference proteome</keyword>
<evidence type="ECO:0008006" key="3">
    <source>
        <dbReference type="Google" id="ProtNLM"/>
    </source>
</evidence>
<protein>
    <recommendedName>
        <fullName evidence="3">6-bladed beta-propeller protein</fullName>
    </recommendedName>
</protein>
<accession>S2E4P3</accession>
<dbReference type="PROSITE" id="PS51257">
    <property type="entry name" value="PROKAR_LIPOPROTEIN"/>
    <property type="match status" value="1"/>
</dbReference>
<dbReference type="Proteomes" id="UP000006073">
    <property type="component" value="Unassembled WGS sequence"/>
</dbReference>
<dbReference type="AlphaFoldDB" id="S2E4P3"/>
<proteinExistence type="predicted"/>
<organism evidence="1 2">
    <name type="scientific">Indibacter alkaliphilus (strain CCUG 57479 / KCTC 22604 / LW1)</name>
    <dbReference type="NCBI Taxonomy" id="1189612"/>
    <lineage>
        <taxon>Bacteria</taxon>
        <taxon>Pseudomonadati</taxon>
        <taxon>Bacteroidota</taxon>
        <taxon>Cytophagia</taxon>
        <taxon>Cytophagales</taxon>
        <taxon>Cyclobacteriaceae</taxon>
    </lineage>
</organism>
<gene>
    <name evidence="1" type="ORF">A33Q_0541</name>
</gene>
<comment type="caution">
    <text evidence="1">The sequence shown here is derived from an EMBL/GenBank/DDBJ whole genome shotgun (WGS) entry which is preliminary data.</text>
</comment>
<evidence type="ECO:0000313" key="2">
    <source>
        <dbReference type="Proteomes" id="UP000006073"/>
    </source>
</evidence>
<sequence>MEKASKSDKNMMKKILTCLISYSLFFSCNNPQNKIPEINVYESFQEMNLSKIGESTKILRLKTSQPIHTPTDILVTQSNIYLFDQNHSGNLWQFDLNGNLLNKKGFFGDQMIPLNGITNFFVHRDSLFLAINGESIFAFDDNLNPFFLKKLPNKAGFIQKAGKEYLMYNNNLSPEIPFQVFYLDSNGTISNSIPIAPKNFTPYFKVYSPFAIQKGKTLTSFPFNDTLYLATEDFTFKPFSKVNFGKRKIPYDFFANVENGYQFYEKLSASDTYSLHEGLYFGKEDQLIASVFHALHYYPLVIDLNSSKAQMISYFSDDMTTGLKVRNKSFADQKQIVFGVSGETIQEQFDGLNKEFSNTLPSDYHDYYYLLIVEL</sequence>
<reference evidence="1 2" key="1">
    <citation type="journal article" date="2013" name="Genome Announc.">
        <title>Draft Genome Sequence of Indibacter alkaliphilus Strain LW1T, Isolated from Lonar Lake, a Haloalkaline Lake in the Buldana District of Maharashtra, India.</title>
        <authorList>
            <person name="Singh A."/>
            <person name="Kumar Jangir P."/>
            <person name="Sharma R."/>
            <person name="Singh A."/>
            <person name="Kumar Pinnaka A."/>
            <person name="Shivaji S."/>
        </authorList>
    </citation>
    <scope>NUCLEOTIDE SEQUENCE [LARGE SCALE GENOMIC DNA]</scope>
    <source>
        <strain evidence="2">CCUG 57479 / KCTC 22604 / LW1</strain>
    </source>
</reference>
<evidence type="ECO:0000313" key="1">
    <source>
        <dbReference type="EMBL" id="EOZ99536.1"/>
    </source>
</evidence>